<feature type="region of interest" description="Disordered" evidence="3">
    <location>
        <begin position="638"/>
        <end position="676"/>
    </location>
</feature>
<dbReference type="GO" id="GO:0005524">
    <property type="term" value="F:ATP binding"/>
    <property type="evidence" value="ECO:0007669"/>
    <property type="project" value="UniProtKB-KW"/>
</dbReference>
<dbReference type="GO" id="GO:0000226">
    <property type="term" value="P:microtubule cytoskeleton organization"/>
    <property type="evidence" value="ECO:0007669"/>
    <property type="project" value="TreeGrafter"/>
</dbReference>
<dbReference type="PANTHER" id="PTHR24346:SF76">
    <property type="entry name" value="NON-SPECIFIC SERINE_THREONINE PROTEIN KINASE"/>
    <property type="match status" value="1"/>
</dbReference>
<evidence type="ECO:0000313" key="6">
    <source>
        <dbReference type="Proteomes" id="UP001221142"/>
    </source>
</evidence>
<dbReference type="PANTHER" id="PTHR24346">
    <property type="entry name" value="MAP/MICROTUBULE AFFINITY-REGULATING KINASE"/>
    <property type="match status" value="1"/>
</dbReference>
<dbReference type="SMART" id="SM00220">
    <property type="entry name" value="S_TKc"/>
    <property type="match status" value="1"/>
</dbReference>
<keyword evidence="2" id="KW-0067">ATP-binding</keyword>
<feature type="region of interest" description="Disordered" evidence="3">
    <location>
        <begin position="258"/>
        <end position="291"/>
    </location>
</feature>
<dbReference type="PROSITE" id="PS50011">
    <property type="entry name" value="PROTEIN_KINASE_DOM"/>
    <property type="match status" value="1"/>
</dbReference>
<dbReference type="SUPFAM" id="SSF56112">
    <property type="entry name" value="Protein kinase-like (PK-like)"/>
    <property type="match status" value="1"/>
</dbReference>
<feature type="region of interest" description="Disordered" evidence="3">
    <location>
        <begin position="442"/>
        <end position="553"/>
    </location>
</feature>
<dbReference type="InterPro" id="IPR008271">
    <property type="entry name" value="Ser/Thr_kinase_AS"/>
</dbReference>
<proteinExistence type="predicted"/>
<dbReference type="GO" id="GO:0004674">
    <property type="term" value="F:protein serine/threonine kinase activity"/>
    <property type="evidence" value="ECO:0007669"/>
    <property type="project" value="TreeGrafter"/>
</dbReference>
<gene>
    <name evidence="5" type="ORF">FB45DRAFT_898584</name>
</gene>
<evidence type="ECO:0000256" key="2">
    <source>
        <dbReference type="ARBA" id="ARBA00022840"/>
    </source>
</evidence>
<sequence length="676" mass="71750">MYQNPRDPALFHRYFSADASHGPALDTSSSVPPSSSGGTIASSPAAMFLSSFSPRSAAPVLEPDAEGQIVGGFTLGPIIAHGGFSTIRRATSASTGAVVAVKIVARQRQRAAARRIAHEERVWTVLSHEHILPLFAAVHVPTHDFFVTQLCPAGSLFDVVMRGGVPPREDAGRMFRQIVRGLRYLHVEKRLVHRDVKLENVLVDEAGVCRITDFGMARGIDERGEWDELDDEQQDEELPTIGGNSRANVHRAVSLAMPRNTGTLPRRERYPRPDNNTTSTEFQPGSLPYAAPELLGAPPLTSSLSMSGGKSGFMASTHGGAAAVGATSSSTSKSVFISHAEEKEDSPDHMGIAILKSPAHPAPSQDIWALGVLLYALLVGRLPFMDSFEPRLVLKILSGTYTPPPDTNARTLAVLRGCLAARVSDRWNVEKVDEAAWGVGVNVHTSSSSPSSDEEETVKANAKPVVPLDRGRPGAVRTTSSRAERSNSRAPYTASARTSSSRTRRRSESRPARSGSRVARTDSGDSHHSYEYERSHSRSVSPSPRTPPAEAMMSVPVGMGLGIGMGYPSGGIGKGGMMRKGVGVGVGGHQHQRGQSIDNLKRGEDMDISEEGEAEEAELEESLLMAPERILGGLALGGGGEVSARRTGSTPPVAWRGGPGAGAGAVRSRSLSGTGT</sequence>
<keyword evidence="1" id="KW-0547">Nucleotide-binding</keyword>
<dbReference type="Pfam" id="PF00069">
    <property type="entry name" value="Pkinase"/>
    <property type="match status" value="1"/>
</dbReference>
<evidence type="ECO:0000259" key="4">
    <source>
        <dbReference type="PROSITE" id="PS50011"/>
    </source>
</evidence>
<evidence type="ECO:0000256" key="1">
    <source>
        <dbReference type="ARBA" id="ARBA00022741"/>
    </source>
</evidence>
<dbReference type="InterPro" id="IPR011009">
    <property type="entry name" value="Kinase-like_dom_sf"/>
</dbReference>
<feature type="compositionally biased region" description="Low complexity" evidence="3">
    <location>
        <begin position="664"/>
        <end position="676"/>
    </location>
</feature>
<comment type="caution">
    <text evidence="5">The sequence shown here is derived from an EMBL/GenBank/DDBJ whole genome shotgun (WGS) entry which is preliminary data.</text>
</comment>
<dbReference type="GO" id="GO:0005737">
    <property type="term" value="C:cytoplasm"/>
    <property type="evidence" value="ECO:0007669"/>
    <property type="project" value="TreeGrafter"/>
</dbReference>
<feature type="compositionally biased region" description="Polar residues" evidence="3">
    <location>
        <begin position="274"/>
        <end position="283"/>
    </location>
</feature>
<dbReference type="GO" id="GO:0035556">
    <property type="term" value="P:intracellular signal transduction"/>
    <property type="evidence" value="ECO:0007669"/>
    <property type="project" value="TreeGrafter"/>
</dbReference>
<feature type="compositionally biased region" description="Acidic residues" evidence="3">
    <location>
        <begin position="225"/>
        <end position="238"/>
    </location>
</feature>
<protein>
    <submittedName>
        <fullName evidence="5">Kinase-like domain-containing protein</fullName>
    </submittedName>
</protein>
<organism evidence="5 6">
    <name type="scientific">Roridomyces roridus</name>
    <dbReference type="NCBI Taxonomy" id="1738132"/>
    <lineage>
        <taxon>Eukaryota</taxon>
        <taxon>Fungi</taxon>
        <taxon>Dikarya</taxon>
        <taxon>Basidiomycota</taxon>
        <taxon>Agaricomycotina</taxon>
        <taxon>Agaricomycetes</taxon>
        <taxon>Agaricomycetidae</taxon>
        <taxon>Agaricales</taxon>
        <taxon>Marasmiineae</taxon>
        <taxon>Mycenaceae</taxon>
        <taxon>Roridomyces</taxon>
    </lineage>
</organism>
<keyword evidence="6" id="KW-1185">Reference proteome</keyword>
<dbReference type="InterPro" id="IPR000719">
    <property type="entry name" value="Prot_kinase_dom"/>
</dbReference>
<feature type="domain" description="Protein kinase" evidence="4">
    <location>
        <begin position="73"/>
        <end position="438"/>
    </location>
</feature>
<evidence type="ECO:0000313" key="5">
    <source>
        <dbReference type="EMBL" id="KAJ7644747.1"/>
    </source>
</evidence>
<feature type="region of interest" description="Disordered" evidence="3">
    <location>
        <begin position="225"/>
        <end position="244"/>
    </location>
</feature>
<dbReference type="PROSITE" id="PS00108">
    <property type="entry name" value="PROTEIN_KINASE_ST"/>
    <property type="match status" value="1"/>
</dbReference>
<accession>A0AAD7FVC6</accession>
<reference evidence="5" key="1">
    <citation type="submission" date="2023-03" db="EMBL/GenBank/DDBJ databases">
        <title>Massive genome expansion in bonnet fungi (Mycena s.s.) driven by repeated elements and novel gene families across ecological guilds.</title>
        <authorList>
            <consortium name="Lawrence Berkeley National Laboratory"/>
            <person name="Harder C.B."/>
            <person name="Miyauchi S."/>
            <person name="Viragh M."/>
            <person name="Kuo A."/>
            <person name="Thoen E."/>
            <person name="Andreopoulos B."/>
            <person name="Lu D."/>
            <person name="Skrede I."/>
            <person name="Drula E."/>
            <person name="Henrissat B."/>
            <person name="Morin E."/>
            <person name="Kohler A."/>
            <person name="Barry K."/>
            <person name="LaButti K."/>
            <person name="Morin E."/>
            <person name="Salamov A."/>
            <person name="Lipzen A."/>
            <person name="Mereny Z."/>
            <person name="Hegedus B."/>
            <person name="Baldrian P."/>
            <person name="Stursova M."/>
            <person name="Weitz H."/>
            <person name="Taylor A."/>
            <person name="Grigoriev I.V."/>
            <person name="Nagy L.G."/>
            <person name="Martin F."/>
            <person name="Kauserud H."/>
        </authorList>
    </citation>
    <scope>NUCLEOTIDE SEQUENCE</scope>
    <source>
        <strain evidence="5">9284</strain>
    </source>
</reference>
<keyword evidence="5" id="KW-0808">Transferase</keyword>
<dbReference type="Proteomes" id="UP001221142">
    <property type="component" value="Unassembled WGS sequence"/>
</dbReference>
<dbReference type="EMBL" id="JARKIF010000003">
    <property type="protein sequence ID" value="KAJ7644747.1"/>
    <property type="molecule type" value="Genomic_DNA"/>
</dbReference>
<dbReference type="AlphaFoldDB" id="A0AAD7FVC6"/>
<name>A0AAD7FVC6_9AGAR</name>
<feature type="compositionally biased region" description="Low complexity" evidence="3">
    <location>
        <begin position="488"/>
        <end position="501"/>
    </location>
</feature>
<evidence type="ECO:0000256" key="3">
    <source>
        <dbReference type="SAM" id="MobiDB-lite"/>
    </source>
</evidence>
<keyword evidence="5" id="KW-0418">Kinase</keyword>
<dbReference type="Gene3D" id="1.10.510.10">
    <property type="entry name" value="Transferase(Phosphotransferase) domain 1"/>
    <property type="match status" value="2"/>
</dbReference>
<feature type="compositionally biased region" description="Basic and acidic residues" evidence="3">
    <location>
        <begin position="519"/>
        <end position="536"/>
    </location>
</feature>